<evidence type="ECO:0000256" key="2">
    <source>
        <dbReference type="ARBA" id="ARBA00022448"/>
    </source>
</evidence>
<evidence type="ECO:0000256" key="5">
    <source>
        <dbReference type="ARBA" id="ARBA00023136"/>
    </source>
</evidence>
<keyword evidence="5 7" id="KW-0472">Membrane</keyword>
<dbReference type="PROSITE" id="PS50267">
    <property type="entry name" value="NA_NEUROTRAN_SYMP_3"/>
    <property type="match status" value="1"/>
</dbReference>
<dbReference type="GO" id="GO:0089718">
    <property type="term" value="P:amino acid import across plasma membrane"/>
    <property type="evidence" value="ECO:0007669"/>
    <property type="project" value="TreeGrafter"/>
</dbReference>
<proteinExistence type="predicted"/>
<evidence type="ECO:0000313" key="8">
    <source>
        <dbReference type="EMBL" id="KAG8436985.1"/>
    </source>
</evidence>
<dbReference type="OrthoDB" id="6581954at2759"/>
<name>A0A8T2IVM3_9PIPI</name>
<dbReference type="Pfam" id="PF00209">
    <property type="entry name" value="SNF"/>
    <property type="match status" value="1"/>
</dbReference>
<evidence type="ECO:0000256" key="1">
    <source>
        <dbReference type="ARBA" id="ARBA00004141"/>
    </source>
</evidence>
<dbReference type="InterPro" id="IPR000175">
    <property type="entry name" value="Na/ntran_symport"/>
</dbReference>
<dbReference type="AlphaFoldDB" id="A0A8T2IVM3"/>
<comment type="caution">
    <text evidence="8">The sequence shown here is derived from an EMBL/GenBank/DDBJ whole genome shotgun (WGS) entry which is preliminary data.</text>
</comment>
<evidence type="ECO:0000256" key="6">
    <source>
        <dbReference type="SAM" id="MobiDB-lite"/>
    </source>
</evidence>
<keyword evidence="3 7" id="KW-0812">Transmembrane</keyword>
<protein>
    <submittedName>
        <fullName evidence="8">Uncharacterized protein</fullName>
    </submittedName>
</protein>
<feature type="region of interest" description="Disordered" evidence="6">
    <location>
        <begin position="82"/>
        <end position="125"/>
    </location>
</feature>
<evidence type="ECO:0000256" key="4">
    <source>
        <dbReference type="ARBA" id="ARBA00022989"/>
    </source>
</evidence>
<dbReference type="GO" id="GO:0005283">
    <property type="term" value="F:amino acid:sodium symporter activity"/>
    <property type="evidence" value="ECO:0007669"/>
    <property type="project" value="TreeGrafter"/>
</dbReference>
<dbReference type="SUPFAM" id="SSF161070">
    <property type="entry name" value="SNF-like"/>
    <property type="match status" value="1"/>
</dbReference>
<dbReference type="EMBL" id="JAACNH010000007">
    <property type="protein sequence ID" value="KAG8436985.1"/>
    <property type="molecule type" value="Genomic_DNA"/>
</dbReference>
<keyword evidence="2" id="KW-0813">Transport</keyword>
<evidence type="ECO:0000256" key="7">
    <source>
        <dbReference type="SAM" id="Phobius"/>
    </source>
</evidence>
<accession>A0A8T2IVM3</accession>
<feature type="compositionally biased region" description="Polar residues" evidence="6">
    <location>
        <begin position="109"/>
        <end position="125"/>
    </location>
</feature>
<evidence type="ECO:0000313" key="9">
    <source>
        <dbReference type="Proteomes" id="UP000812440"/>
    </source>
</evidence>
<comment type="subcellular location">
    <subcellularLocation>
        <location evidence="1">Membrane</location>
        <topology evidence="1">Multi-pass membrane protein</topology>
    </subcellularLocation>
</comment>
<feature type="transmembrane region" description="Helical" evidence="7">
    <location>
        <begin position="23"/>
        <end position="45"/>
    </location>
</feature>
<dbReference type="GO" id="GO:0005886">
    <property type="term" value="C:plasma membrane"/>
    <property type="evidence" value="ECO:0007669"/>
    <property type="project" value="TreeGrafter"/>
</dbReference>
<dbReference type="PANTHER" id="PTHR11616">
    <property type="entry name" value="SODIUM/CHLORIDE DEPENDENT TRANSPORTER"/>
    <property type="match status" value="1"/>
</dbReference>
<feature type="non-terminal residue" evidence="8">
    <location>
        <position position="1"/>
    </location>
</feature>
<dbReference type="Proteomes" id="UP000812440">
    <property type="component" value="Chromosome 4"/>
</dbReference>
<sequence>FILIFTVIQYQPIKYNNYIYPDWAITLGFLMAMSSVICIPVYALFKIWNSDGNTYLQKLKNALKPSKDWGPALLEHRTGRYASTSGLMGDNNPEAQPLNPEKQKDDLSLTIQGSNGQAHTQDSKV</sequence>
<reference evidence="8" key="1">
    <citation type="thesis" date="2020" institute="ProQuest LLC" country="789 East Eisenhower Parkway, Ann Arbor, MI, USA">
        <title>Comparative Genomics and Chromosome Evolution.</title>
        <authorList>
            <person name="Mudd A.B."/>
        </authorList>
    </citation>
    <scope>NUCLEOTIDE SEQUENCE</scope>
    <source>
        <strain evidence="8">Female2</strain>
        <tissue evidence="8">Blood</tissue>
    </source>
</reference>
<keyword evidence="9" id="KW-1185">Reference proteome</keyword>
<organism evidence="8 9">
    <name type="scientific">Hymenochirus boettgeri</name>
    <name type="common">Congo dwarf clawed frog</name>
    <dbReference type="NCBI Taxonomy" id="247094"/>
    <lineage>
        <taxon>Eukaryota</taxon>
        <taxon>Metazoa</taxon>
        <taxon>Chordata</taxon>
        <taxon>Craniata</taxon>
        <taxon>Vertebrata</taxon>
        <taxon>Euteleostomi</taxon>
        <taxon>Amphibia</taxon>
        <taxon>Batrachia</taxon>
        <taxon>Anura</taxon>
        <taxon>Pipoidea</taxon>
        <taxon>Pipidae</taxon>
        <taxon>Pipinae</taxon>
        <taxon>Hymenochirus</taxon>
    </lineage>
</organism>
<dbReference type="InterPro" id="IPR037272">
    <property type="entry name" value="SNS_sf"/>
</dbReference>
<keyword evidence="4 7" id="KW-1133">Transmembrane helix</keyword>
<gene>
    <name evidence="8" type="ORF">GDO86_007899</name>
</gene>
<dbReference type="PANTHER" id="PTHR11616:SF263">
    <property type="entry name" value="SODIUM- AND CHLORIDE-DEPENDENT GLYCINE TRANSPORTER 1"/>
    <property type="match status" value="1"/>
</dbReference>
<evidence type="ECO:0000256" key="3">
    <source>
        <dbReference type="ARBA" id="ARBA00022692"/>
    </source>
</evidence>